<feature type="compositionally biased region" description="Low complexity" evidence="1">
    <location>
        <begin position="31"/>
        <end position="53"/>
    </location>
</feature>
<evidence type="ECO:0000313" key="3">
    <source>
        <dbReference type="Proteomes" id="UP000292564"/>
    </source>
</evidence>
<dbReference type="AlphaFoldDB" id="A0A4Q7ZFG5"/>
<dbReference type="Proteomes" id="UP000292564">
    <property type="component" value="Unassembled WGS sequence"/>
</dbReference>
<dbReference type="EMBL" id="SHKY01000001">
    <property type="protein sequence ID" value="RZU49064.1"/>
    <property type="molecule type" value="Genomic_DNA"/>
</dbReference>
<protein>
    <recommendedName>
        <fullName evidence="4">Lipoprotein</fullName>
    </recommendedName>
</protein>
<feature type="compositionally biased region" description="Pro residues" evidence="1">
    <location>
        <begin position="54"/>
        <end position="69"/>
    </location>
</feature>
<feature type="region of interest" description="Disordered" evidence="1">
    <location>
        <begin position="22"/>
        <end position="79"/>
    </location>
</feature>
<name>A0A4Q7ZFG5_9ACTN</name>
<dbReference type="RefSeq" id="WP_130508202.1">
    <property type="nucleotide sequence ID" value="NZ_SHKY01000001.1"/>
</dbReference>
<organism evidence="2 3">
    <name type="scientific">Krasilnikovia cinnamomea</name>
    <dbReference type="NCBI Taxonomy" id="349313"/>
    <lineage>
        <taxon>Bacteria</taxon>
        <taxon>Bacillati</taxon>
        <taxon>Actinomycetota</taxon>
        <taxon>Actinomycetes</taxon>
        <taxon>Micromonosporales</taxon>
        <taxon>Micromonosporaceae</taxon>
        <taxon>Krasilnikovia</taxon>
    </lineage>
</organism>
<evidence type="ECO:0000256" key="1">
    <source>
        <dbReference type="SAM" id="MobiDB-lite"/>
    </source>
</evidence>
<evidence type="ECO:0000313" key="2">
    <source>
        <dbReference type="EMBL" id="RZU49064.1"/>
    </source>
</evidence>
<evidence type="ECO:0008006" key="4">
    <source>
        <dbReference type="Google" id="ProtNLM"/>
    </source>
</evidence>
<comment type="caution">
    <text evidence="2">The sequence shown here is derived from an EMBL/GenBank/DDBJ whole genome shotgun (WGS) entry which is preliminary data.</text>
</comment>
<keyword evidence="3" id="KW-1185">Reference proteome</keyword>
<dbReference type="PROSITE" id="PS51257">
    <property type="entry name" value="PROKAR_LIPOPROTEIN"/>
    <property type="match status" value="1"/>
</dbReference>
<sequence>MTRTRLAGVVLVGALAVAGCDDGPRRLDGNAAPAGGSPPTSAALAPSALAPSAPGSPAPAPSTTPPAAGPKPSTSPAALVLGPQGLGALKLGMTLEQARATGMIVGYKVEDFTGHCGISKLRGTNATVFFTPGLGLSSIDMYGGIRTPEGIRLGSSIDGVRKAYPDWEEIVGGGDTGYGWADTPGNRKAGYRIDVRKGKVDGVALALEGQKCIE</sequence>
<dbReference type="OrthoDB" id="3695075at2"/>
<gene>
    <name evidence="2" type="ORF">EV385_0799</name>
</gene>
<accession>A0A4Q7ZFG5</accession>
<reference evidence="2 3" key="1">
    <citation type="submission" date="2019-02" db="EMBL/GenBank/DDBJ databases">
        <title>Sequencing the genomes of 1000 actinobacteria strains.</title>
        <authorList>
            <person name="Klenk H.-P."/>
        </authorList>
    </citation>
    <scope>NUCLEOTIDE SEQUENCE [LARGE SCALE GENOMIC DNA]</scope>
    <source>
        <strain evidence="2 3">DSM 45162</strain>
    </source>
</reference>
<proteinExistence type="predicted"/>